<dbReference type="EMBL" id="QRZF01000002">
    <property type="protein sequence ID" value="RGV57359.1"/>
    <property type="molecule type" value="Genomic_DNA"/>
</dbReference>
<dbReference type="PANTHER" id="PTHR30273">
    <property type="entry name" value="PERIPLASMIC SIGNAL SENSOR AND SIGMA FACTOR ACTIVATOR FECR-RELATED"/>
    <property type="match status" value="1"/>
</dbReference>
<feature type="transmembrane region" description="Helical" evidence="1">
    <location>
        <begin position="56"/>
        <end position="78"/>
    </location>
</feature>
<keyword evidence="1" id="KW-0812">Transmembrane</keyword>
<feature type="domain" description="FecR protein" evidence="2">
    <location>
        <begin position="151"/>
        <end position="241"/>
    </location>
</feature>
<dbReference type="Pfam" id="PF16344">
    <property type="entry name" value="FecR_C"/>
    <property type="match status" value="1"/>
</dbReference>
<dbReference type="RefSeq" id="WP_022393332.1">
    <property type="nucleotide sequence ID" value="NZ_QRZF01000002.1"/>
</dbReference>
<dbReference type="Pfam" id="PF04773">
    <property type="entry name" value="FecR"/>
    <property type="match status" value="1"/>
</dbReference>
<comment type="caution">
    <text evidence="4">The sequence shown here is derived from an EMBL/GenBank/DDBJ whole genome shotgun (WGS) entry which is preliminary data.</text>
</comment>
<keyword evidence="1" id="KW-0472">Membrane</keyword>
<dbReference type="InterPro" id="IPR012373">
    <property type="entry name" value="Ferrdict_sens_TM"/>
</dbReference>
<organism evidence="4 5">
    <name type="scientific">Bacteroides intestinalis</name>
    <dbReference type="NCBI Taxonomy" id="329854"/>
    <lineage>
        <taxon>Bacteria</taxon>
        <taxon>Pseudomonadati</taxon>
        <taxon>Bacteroidota</taxon>
        <taxon>Bacteroidia</taxon>
        <taxon>Bacteroidales</taxon>
        <taxon>Bacteroidaceae</taxon>
        <taxon>Bacteroides</taxon>
    </lineage>
</organism>
<dbReference type="InterPro" id="IPR006860">
    <property type="entry name" value="FecR"/>
</dbReference>
<keyword evidence="1" id="KW-1133">Transmembrane helix</keyword>
<gene>
    <name evidence="4" type="ORF">DWW10_04790</name>
</gene>
<dbReference type="Proteomes" id="UP000283850">
    <property type="component" value="Unassembled WGS sequence"/>
</dbReference>
<dbReference type="GO" id="GO:0016989">
    <property type="term" value="F:sigma factor antagonist activity"/>
    <property type="evidence" value="ECO:0007669"/>
    <property type="project" value="TreeGrafter"/>
</dbReference>
<accession>A0A412YIX0</accession>
<dbReference type="InterPro" id="IPR032508">
    <property type="entry name" value="FecR_C"/>
</dbReference>
<evidence type="ECO:0000256" key="1">
    <source>
        <dbReference type="SAM" id="Phobius"/>
    </source>
</evidence>
<name>A0A412YIX0_9BACE</name>
<sequence>MQKQDPIEEIKDHPLVSYFQSQEKEVPEAEIDLRWNELAQQLKYESAPQRRKLWRIYAEVACAVALLAGVLWGGRLYMDSQSHSMEQAIALLDECSIDTASQILLITHAEQRIEAGKEARITYSQQGEVSVNQRQVEAAPQKTEYNHLIVPKGKFSQLLLADGTSLHVNAGTKVIYPSVFTGKYREIYVDGEIYIDVKKNTKQPFIVKTPYFDIRVTGTTFNVNAYKSMNESEVVLVHGSIVVTDHTEHETVVKPNELLRLTEGIARSKQQVDASEYIAWTQGNFPLQGRSIESILQRLSFYYGCEITCDPSVNALSLQGTIDMSVSLPKVLERIAKIHPIGIRKTAGGYHLFITLNTNS</sequence>
<proteinExistence type="predicted"/>
<dbReference type="Gene3D" id="3.55.50.30">
    <property type="match status" value="1"/>
</dbReference>
<dbReference type="Gene3D" id="2.60.120.1440">
    <property type="match status" value="1"/>
</dbReference>
<evidence type="ECO:0000313" key="5">
    <source>
        <dbReference type="Proteomes" id="UP000283850"/>
    </source>
</evidence>
<reference evidence="4 5" key="1">
    <citation type="submission" date="2018-08" db="EMBL/GenBank/DDBJ databases">
        <title>A genome reference for cultivated species of the human gut microbiota.</title>
        <authorList>
            <person name="Zou Y."/>
            <person name="Xue W."/>
            <person name="Luo G."/>
        </authorList>
    </citation>
    <scope>NUCLEOTIDE SEQUENCE [LARGE SCALE GENOMIC DNA]</scope>
    <source>
        <strain evidence="4 5">AF14-32</strain>
    </source>
</reference>
<dbReference type="AlphaFoldDB" id="A0A412YIX0"/>
<evidence type="ECO:0000259" key="2">
    <source>
        <dbReference type="Pfam" id="PF04773"/>
    </source>
</evidence>
<protein>
    <submittedName>
        <fullName evidence="4">DUF4974 domain-containing protein</fullName>
    </submittedName>
</protein>
<evidence type="ECO:0000259" key="3">
    <source>
        <dbReference type="Pfam" id="PF16344"/>
    </source>
</evidence>
<evidence type="ECO:0000313" key="4">
    <source>
        <dbReference type="EMBL" id="RGV57359.1"/>
    </source>
</evidence>
<dbReference type="PANTHER" id="PTHR30273:SF2">
    <property type="entry name" value="PROTEIN FECR"/>
    <property type="match status" value="1"/>
</dbReference>
<feature type="domain" description="Protein FecR C-terminal" evidence="3">
    <location>
        <begin position="287"/>
        <end position="344"/>
    </location>
</feature>